<name>A0A4S2BQ67_9LACO</name>
<dbReference type="AlphaFoldDB" id="A0A4S2BQ67"/>
<proteinExistence type="predicted"/>
<dbReference type="GeneID" id="75117487"/>
<organism evidence="1 2">
    <name type="scientific">Lactobacillus intestinalis</name>
    <dbReference type="NCBI Taxonomy" id="151781"/>
    <lineage>
        <taxon>Bacteria</taxon>
        <taxon>Bacillati</taxon>
        <taxon>Bacillota</taxon>
        <taxon>Bacilli</taxon>
        <taxon>Lactobacillales</taxon>
        <taxon>Lactobacillaceae</taxon>
        <taxon>Lactobacillus</taxon>
    </lineage>
</organism>
<reference evidence="1 2" key="1">
    <citation type="submission" date="2019-04" db="EMBL/GenBank/DDBJ databases">
        <title>Microbes associate with the intestines of laboratory mice.</title>
        <authorList>
            <person name="Navarre W."/>
            <person name="Wong E."/>
            <person name="Huang K."/>
            <person name="Tropini C."/>
            <person name="Ng K."/>
            <person name="Yu B."/>
        </authorList>
    </citation>
    <scope>NUCLEOTIDE SEQUENCE [LARGE SCALE GENOMIC DNA]</scope>
    <source>
        <strain evidence="1 2">NM61_E11</strain>
    </source>
</reference>
<accession>A0A4S2BQ67</accession>
<evidence type="ECO:0000313" key="2">
    <source>
        <dbReference type="Proteomes" id="UP000309117"/>
    </source>
</evidence>
<evidence type="ECO:0000313" key="1">
    <source>
        <dbReference type="EMBL" id="TGY16851.1"/>
    </source>
</evidence>
<sequence length="130" mass="15437">MMIKLLAKNNEYYVFAVDYYFYTVNRSTGKILPQEYLVPLLKYGAPYEYGDFTNECSKEYLEEISNKTSDYSKKYIEDLVNIGELPRNEVMPYMIKRYEQILANFNLAIGKQVYKNVKYDPDWIDDLEGL</sequence>
<protein>
    <submittedName>
        <fullName evidence="1">Uncharacterized protein</fullName>
    </submittedName>
</protein>
<comment type="caution">
    <text evidence="1">The sequence shown here is derived from an EMBL/GenBank/DDBJ whole genome shotgun (WGS) entry which is preliminary data.</text>
</comment>
<dbReference type="RefSeq" id="WP_135960279.1">
    <property type="nucleotide sequence ID" value="NZ_AQFR02000001.1"/>
</dbReference>
<gene>
    <name evidence="1" type="ORF">E5351_02335</name>
</gene>
<dbReference type="EMBL" id="SRYV01000003">
    <property type="protein sequence ID" value="TGY16851.1"/>
    <property type="molecule type" value="Genomic_DNA"/>
</dbReference>
<dbReference type="Proteomes" id="UP000309117">
    <property type="component" value="Unassembled WGS sequence"/>
</dbReference>